<dbReference type="RefSeq" id="WP_197203681.1">
    <property type="nucleotide sequence ID" value="NZ_SJPL01000001.1"/>
</dbReference>
<feature type="chain" id="PRO_5022958463" evidence="1">
    <location>
        <begin position="30"/>
        <end position="448"/>
    </location>
</feature>
<name>A0A5C5Y6Z2_9PLAN</name>
<evidence type="ECO:0000259" key="2">
    <source>
        <dbReference type="Pfam" id="PF13360"/>
    </source>
</evidence>
<evidence type="ECO:0000313" key="3">
    <source>
        <dbReference type="EMBL" id="TWT70699.1"/>
    </source>
</evidence>
<organism evidence="3 4">
    <name type="scientific">Crateriforma conspicua</name>
    <dbReference type="NCBI Taxonomy" id="2527996"/>
    <lineage>
        <taxon>Bacteria</taxon>
        <taxon>Pseudomonadati</taxon>
        <taxon>Planctomycetota</taxon>
        <taxon>Planctomycetia</taxon>
        <taxon>Planctomycetales</taxon>
        <taxon>Planctomycetaceae</taxon>
        <taxon>Crateriforma</taxon>
    </lineage>
</organism>
<dbReference type="InterPro" id="IPR018391">
    <property type="entry name" value="PQQ_b-propeller_rpt"/>
</dbReference>
<dbReference type="SMART" id="SM00564">
    <property type="entry name" value="PQQ"/>
    <property type="match status" value="3"/>
</dbReference>
<dbReference type="PANTHER" id="PTHR34512">
    <property type="entry name" value="CELL SURFACE PROTEIN"/>
    <property type="match status" value="1"/>
</dbReference>
<dbReference type="Proteomes" id="UP000317238">
    <property type="component" value="Unassembled WGS sequence"/>
</dbReference>
<feature type="signal peptide" evidence="1">
    <location>
        <begin position="1"/>
        <end position="29"/>
    </location>
</feature>
<accession>A0A5C5Y6Z2</accession>
<dbReference type="InterPro" id="IPR015943">
    <property type="entry name" value="WD40/YVTN_repeat-like_dom_sf"/>
</dbReference>
<dbReference type="InterPro" id="IPR002372">
    <property type="entry name" value="PQQ_rpt_dom"/>
</dbReference>
<feature type="domain" description="Pyrrolo-quinoline quinone repeat" evidence="2">
    <location>
        <begin position="60"/>
        <end position="185"/>
    </location>
</feature>
<dbReference type="AlphaFoldDB" id="A0A5C5Y6Z2"/>
<evidence type="ECO:0000313" key="4">
    <source>
        <dbReference type="Proteomes" id="UP000317238"/>
    </source>
</evidence>
<protein>
    <submittedName>
        <fullName evidence="3">Outer membrane biogenesis protein BamB</fullName>
    </submittedName>
</protein>
<gene>
    <name evidence="3" type="ORF">Pan14r_30060</name>
</gene>
<proteinExistence type="predicted"/>
<feature type="domain" description="Pyrrolo-quinoline quinone repeat" evidence="2">
    <location>
        <begin position="204"/>
        <end position="368"/>
    </location>
</feature>
<evidence type="ECO:0000256" key="1">
    <source>
        <dbReference type="SAM" id="SignalP"/>
    </source>
</evidence>
<dbReference type="InterPro" id="IPR011047">
    <property type="entry name" value="Quinoprotein_ADH-like_sf"/>
</dbReference>
<keyword evidence="1" id="KW-0732">Signal</keyword>
<dbReference type="PANTHER" id="PTHR34512:SF30">
    <property type="entry name" value="OUTER MEMBRANE PROTEIN ASSEMBLY FACTOR BAMB"/>
    <property type="match status" value="1"/>
</dbReference>
<keyword evidence="4" id="KW-1185">Reference proteome</keyword>
<dbReference type="SUPFAM" id="SSF50998">
    <property type="entry name" value="Quinoprotein alcohol dehydrogenase-like"/>
    <property type="match status" value="1"/>
</dbReference>
<sequence precursor="true">MHGNRLQPSYQSLGIATCLVLFAAAQLHAQTDAFWGQWRGNQQNGVAPAGDYPVQWSSESNIAWTLDLPGRGGSTPVIVGDTAYLTAGFDDKNHVIAVNLTNGTIAWTRELGDDRGGKHQKGSGSNPSVASDGKSLFAYFRSGDVGCLSADGTVRWHHNLQDMYGQDTLWWDLGSSPIIADGKVIIPVMHSSEGEDRRSLTSVGYVVALNAETGDVAWKVDRNTDAPVEASQSYTTPVRCNVNGVDMFAVLGADQASLHRVNDGMTVGTVGGFNPAGEAFFRSISSPAVTNGVLICPYSRGDTVTAIALDRLAKNVGRDAVIWERDDIGSDVPTPAVDNGVAYFIEDGRQNRGEVIAVDVKTGETKWTVATPKSRVTFSSSPLIAGDHLYVTAEDSQTYVIGPLSSDAPEVVAQNDLGEQPGITVASPVPLKNGLLIRTRDSLIRVGK</sequence>
<dbReference type="EMBL" id="SJPL01000001">
    <property type="protein sequence ID" value="TWT70699.1"/>
    <property type="molecule type" value="Genomic_DNA"/>
</dbReference>
<dbReference type="Gene3D" id="2.130.10.10">
    <property type="entry name" value="YVTN repeat-like/Quinoprotein amine dehydrogenase"/>
    <property type="match status" value="2"/>
</dbReference>
<reference evidence="3 4" key="1">
    <citation type="submission" date="2019-02" db="EMBL/GenBank/DDBJ databases">
        <title>Deep-cultivation of Planctomycetes and their phenomic and genomic characterization uncovers novel biology.</title>
        <authorList>
            <person name="Wiegand S."/>
            <person name="Jogler M."/>
            <person name="Boedeker C."/>
            <person name="Pinto D."/>
            <person name="Vollmers J."/>
            <person name="Rivas-Marin E."/>
            <person name="Kohn T."/>
            <person name="Peeters S.H."/>
            <person name="Heuer A."/>
            <person name="Rast P."/>
            <person name="Oberbeckmann S."/>
            <person name="Bunk B."/>
            <person name="Jeske O."/>
            <person name="Meyerdierks A."/>
            <person name="Storesund J.E."/>
            <person name="Kallscheuer N."/>
            <person name="Luecker S."/>
            <person name="Lage O.M."/>
            <person name="Pohl T."/>
            <person name="Merkel B.J."/>
            <person name="Hornburger P."/>
            <person name="Mueller R.-W."/>
            <person name="Bruemmer F."/>
            <person name="Labrenz M."/>
            <person name="Spormann A.M."/>
            <person name="Op Den Camp H."/>
            <person name="Overmann J."/>
            <person name="Amann R."/>
            <person name="Jetten M.S.M."/>
            <person name="Mascher T."/>
            <person name="Medema M.H."/>
            <person name="Devos D.P."/>
            <person name="Kaster A.-K."/>
            <person name="Ovreas L."/>
            <person name="Rohde M."/>
            <person name="Galperin M.Y."/>
            <person name="Jogler C."/>
        </authorList>
    </citation>
    <scope>NUCLEOTIDE SEQUENCE [LARGE SCALE GENOMIC DNA]</scope>
    <source>
        <strain evidence="3 4">Pan14r</strain>
    </source>
</reference>
<dbReference type="Pfam" id="PF13360">
    <property type="entry name" value="PQQ_2"/>
    <property type="match status" value="2"/>
</dbReference>
<comment type="caution">
    <text evidence="3">The sequence shown here is derived from an EMBL/GenBank/DDBJ whole genome shotgun (WGS) entry which is preliminary data.</text>
</comment>